<dbReference type="AlphaFoldDB" id="A0A9W7MCX8"/>
<evidence type="ECO:0000313" key="8">
    <source>
        <dbReference type="EMBL" id="GMI93725.1"/>
    </source>
</evidence>
<comment type="similarity">
    <text evidence="5">Belongs to the cysteine-rich repeat secretory protein family.</text>
</comment>
<keyword evidence="9" id="KW-1185">Reference proteome</keyword>
<dbReference type="InterPro" id="IPR050581">
    <property type="entry name" value="CRR_secretory_protein"/>
</dbReference>
<dbReference type="InterPro" id="IPR038408">
    <property type="entry name" value="GNK2_sf"/>
</dbReference>
<dbReference type="EMBL" id="BSYR01000025">
    <property type="protein sequence ID" value="GMI93725.1"/>
    <property type="molecule type" value="Genomic_DNA"/>
</dbReference>
<evidence type="ECO:0000256" key="4">
    <source>
        <dbReference type="ARBA" id="ARBA00022737"/>
    </source>
</evidence>
<dbReference type="PANTHER" id="PTHR32411">
    <property type="entry name" value="CYSTEINE-RICH REPEAT SECRETORY PROTEIN 38-RELATED"/>
    <property type="match status" value="1"/>
</dbReference>
<dbReference type="Pfam" id="PF01657">
    <property type="entry name" value="Stress-antifung"/>
    <property type="match status" value="2"/>
</dbReference>
<keyword evidence="2" id="KW-0964">Secreted</keyword>
<dbReference type="PANTHER" id="PTHR32411:SF43">
    <property type="entry name" value="CYSTEINE-RICH REPEAT SECRETORY PROTEIN 38"/>
    <property type="match status" value="1"/>
</dbReference>
<protein>
    <recommendedName>
        <fullName evidence="7">Gnk2-homologous domain-containing protein</fullName>
    </recommendedName>
</protein>
<name>A0A9W7MCX8_HIBTR</name>
<dbReference type="CDD" id="cd23509">
    <property type="entry name" value="Gnk2-like"/>
    <property type="match status" value="2"/>
</dbReference>
<keyword evidence="4" id="KW-0677">Repeat</keyword>
<dbReference type="Proteomes" id="UP001165190">
    <property type="component" value="Unassembled WGS sequence"/>
</dbReference>
<comment type="caution">
    <text evidence="8">The sequence shown here is derived from an EMBL/GenBank/DDBJ whole genome shotgun (WGS) entry which is preliminary data.</text>
</comment>
<feature type="domain" description="Gnk2-homologous" evidence="7">
    <location>
        <begin position="134"/>
        <end position="234"/>
    </location>
</feature>
<dbReference type="Gene3D" id="3.30.430.20">
    <property type="entry name" value="Gnk2 domain, C-X8-C-X2-C motif"/>
    <property type="match status" value="2"/>
</dbReference>
<evidence type="ECO:0000313" key="9">
    <source>
        <dbReference type="Proteomes" id="UP001165190"/>
    </source>
</evidence>
<feature type="domain" description="Gnk2-homologous" evidence="7">
    <location>
        <begin position="23"/>
        <end position="128"/>
    </location>
</feature>
<dbReference type="PROSITE" id="PS51473">
    <property type="entry name" value="GNK2"/>
    <property type="match status" value="2"/>
</dbReference>
<dbReference type="GO" id="GO:0005576">
    <property type="term" value="C:extracellular region"/>
    <property type="evidence" value="ECO:0007669"/>
    <property type="project" value="UniProtKB-SubCell"/>
</dbReference>
<organism evidence="8 9">
    <name type="scientific">Hibiscus trionum</name>
    <name type="common">Flower of an hour</name>
    <dbReference type="NCBI Taxonomy" id="183268"/>
    <lineage>
        <taxon>Eukaryota</taxon>
        <taxon>Viridiplantae</taxon>
        <taxon>Streptophyta</taxon>
        <taxon>Embryophyta</taxon>
        <taxon>Tracheophyta</taxon>
        <taxon>Spermatophyta</taxon>
        <taxon>Magnoliopsida</taxon>
        <taxon>eudicotyledons</taxon>
        <taxon>Gunneridae</taxon>
        <taxon>Pentapetalae</taxon>
        <taxon>rosids</taxon>
        <taxon>malvids</taxon>
        <taxon>Malvales</taxon>
        <taxon>Malvaceae</taxon>
        <taxon>Malvoideae</taxon>
        <taxon>Hibiscus</taxon>
    </lineage>
</organism>
<comment type="subcellular location">
    <subcellularLocation>
        <location evidence="1">Secreted</location>
    </subcellularLocation>
</comment>
<feature type="signal peptide" evidence="6">
    <location>
        <begin position="1"/>
        <end position="25"/>
    </location>
</feature>
<evidence type="ECO:0000256" key="1">
    <source>
        <dbReference type="ARBA" id="ARBA00004613"/>
    </source>
</evidence>
<evidence type="ECO:0000256" key="3">
    <source>
        <dbReference type="ARBA" id="ARBA00022729"/>
    </source>
</evidence>
<evidence type="ECO:0000256" key="6">
    <source>
        <dbReference type="SAM" id="SignalP"/>
    </source>
</evidence>
<dbReference type="InterPro" id="IPR002902">
    <property type="entry name" value="GNK2"/>
</dbReference>
<proteinExistence type="inferred from homology"/>
<gene>
    <name evidence="8" type="ORF">HRI_003041800</name>
</gene>
<evidence type="ECO:0000256" key="2">
    <source>
        <dbReference type="ARBA" id="ARBA00022525"/>
    </source>
</evidence>
<sequence length="235" mass="25436">MSCSRIFVFFVYHLTLAFLLQKAFGAYNCFNSEIFPANSPDEANLNGLISTLSTQTPQTGFGQASVGQSPNRVHGLALCAAYMSSSNCQTCVEQAGNEIRNNCPYNKGAIAWTNRNGDCLLKYSNVEFFGQVDNQNKVFYQNPNTAVNPAAFTLQTNGLLLQLSDQGSVRPNRSASGELQVYGLAQCTGDLSSSACKQCLDELIGGTLPTCCNGKEGGRVFSGSCTLQYETFRFI</sequence>
<evidence type="ECO:0000259" key="7">
    <source>
        <dbReference type="PROSITE" id="PS51473"/>
    </source>
</evidence>
<evidence type="ECO:0000256" key="5">
    <source>
        <dbReference type="ARBA" id="ARBA00038515"/>
    </source>
</evidence>
<dbReference type="OrthoDB" id="696781at2759"/>
<accession>A0A9W7MCX8</accession>
<reference evidence="8" key="1">
    <citation type="submission" date="2023-05" db="EMBL/GenBank/DDBJ databases">
        <title>Genome and transcriptome analyses reveal genes involved in the formation of fine ridges on petal epidermal cells in Hibiscus trionum.</title>
        <authorList>
            <person name="Koshimizu S."/>
            <person name="Masuda S."/>
            <person name="Ishii T."/>
            <person name="Shirasu K."/>
            <person name="Hoshino A."/>
            <person name="Arita M."/>
        </authorList>
    </citation>
    <scope>NUCLEOTIDE SEQUENCE</scope>
    <source>
        <strain evidence="8">Hamamatsu line</strain>
    </source>
</reference>
<feature type="chain" id="PRO_5040924946" description="Gnk2-homologous domain-containing protein" evidence="6">
    <location>
        <begin position="26"/>
        <end position="235"/>
    </location>
</feature>
<keyword evidence="3 6" id="KW-0732">Signal</keyword>